<feature type="compositionally biased region" description="Basic and acidic residues" evidence="1">
    <location>
        <begin position="29"/>
        <end position="41"/>
    </location>
</feature>
<feature type="compositionally biased region" description="Acidic residues" evidence="1">
    <location>
        <begin position="8"/>
        <end position="17"/>
    </location>
</feature>
<evidence type="ECO:0000256" key="1">
    <source>
        <dbReference type="SAM" id="MobiDB-lite"/>
    </source>
</evidence>
<evidence type="ECO:0000313" key="3">
    <source>
        <dbReference type="Proteomes" id="UP000660265"/>
    </source>
</evidence>
<feature type="region of interest" description="Disordered" evidence="1">
    <location>
        <begin position="1"/>
        <end position="87"/>
    </location>
</feature>
<keyword evidence="3" id="KW-1185">Reference proteome</keyword>
<name>A0ABQ2EG75_9ACTN</name>
<dbReference type="EMBL" id="BMMV01000015">
    <property type="protein sequence ID" value="GGK07983.1"/>
    <property type="molecule type" value="Genomic_DNA"/>
</dbReference>
<proteinExistence type="predicted"/>
<comment type="caution">
    <text evidence="2">The sequence shown here is derived from an EMBL/GenBank/DDBJ whole genome shotgun (WGS) entry which is preliminary data.</text>
</comment>
<evidence type="ECO:0000313" key="2">
    <source>
        <dbReference type="EMBL" id="GGK07983.1"/>
    </source>
</evidence>
<sequence>MTTLPLDGDSDVDAEGVGEDRGGQLAGELEQRGRAGLREPDSQFAVPFADGSGTDRPAPGWPPGESQGESVRPRTAWPRRTPTVGSRASAGAFCRFPTGAQLVRLRIWVTV</sequence>
<organism evidence="2 3">
    <name type="scientific">Streptomyces camponoticapitis</name>
    <dbReference type="NCBI Taxonomy" id="1616125"/>
    <lineage>
        <taxon>Bacteria</taxon>
        <taxon>Bacillati</taxon>
        <taxon>Actinomycetota</taxon>
        <taxon>Actinomycetes</taxon>
        <taxon>Kitasatosporales</taxon>
        <taxon>Streptomycetaceae</taxon>
        <taxon>Streptomyces</taxon>
    </lineage>
</organism>
<protein>
    <submittedName>
        <fullName evidence="2">Uncharacterized protein</fullName>
    </submittedName>
</protein>
<dbReference type="Proteomes" id="UP000660265">
    <property type="component" value="Unassembled WGS sequence"/>
</dbReference>
<gene>
    <name evidence="2" type="ORF">GCM10011583_44870</name>
</gene>
<accession>A0ABQ2EG75</accession>
<reference evidence="3" key="1">
    <citation type="journal article" date="2019" name="Int. J. Syst. Evol. Microbiol.">
        <title>The Global Catalogue of Microorganisms (GCM) 10K type strain sequencing project: providing services to taxonomists for standard genome sequencing and annotation.</title>
        <authorList>
            <consortium name="The Broad Institute Genomics Platform"/>
            <consortium name="The Broad Institute Genome Sequencing Center for Infectious Disease"/>
            <person name="Wu L."/>
            <person name="Ma J."/>
        </authorList>
    </citation>
    <scope>NUCLEOTIDE SEQUENCE [LARGE SCALE GENOMIC DNA]</scope>
    <source>
        <strain evidence="3">CGMCC 4.7275</strain>
    </source>
</reference>
<feature type="compositionally biased region" description="Low complexity" evidence="1">
    <location>
        <begin position="73"/>
        <end position="83"/>
    </location>
</feature>